<keyword evidence="6" id="KW-1185">Reference proteome</keyword>
<dbReference type="EMBL" id="CP011005">
    <property type="protein sequence ID" value="AJT42499.1"/>
    <property type="molecule type" value="Genomic_DNA"/>
</dbReference>
<dbReference type="Pfam" id="PF00356">
    <property type="entry name" value="LacI"/>
    <property type="match status" value="1"/>
</dbReference>
<dbReference type="PATRIC" id="fig|1618207.4.peg.3087"/>
<proteinExistence type="predicted"/>
<dbReference type="Pfam" id="PF13377">
    <property type="entry name" value="Peripla_BP_3"/>
    <property type="match status" value="1"/>
</dbReference>
<evidence type="ECO:0000313" key="6">
    <source>
        <dbReference type="Proteomes" id="UP000061839"/>
    </source>
</evidence>
<dbReference type="SMART" id="SM00354">
    <property type="entry name" value="HTH_LACI"/>
    <property type="match status" value="1"/>
</dbReference>
<keyword evidence="2" id="KW-0238">DNA-binding</keyword>
<dbReference type="AlphaFoldDB" id="A0A0D4C1T6"/>
<dbReference type="STRING" id="1618207.UM93_15170"/>
<dbReference type="KEGG" id="ari:UM93_15170"/>
<dbReference type="Proteomes" id="UP000061839">
    <property type="component" value="Chromosome"/>
</dbReference>
<protein>
    <submittedName>
        <fullName evidence="5">LacI family transcriptional regulator</fullName>
    </submittedName>
</protein>
<dbReference type="CDD" id="cd06267">
    <property type="entry name" value="PBP1_LacI_sugar_binding-like"/>
    <property type="match status" value="1"/>
</dbReference>
<dbReference type="OrthoDB" id="3510266at2"/>
<dbReference type="PROSITE" id="PS50932">
    <property type="entry name" value="HTH_LACI_2"/>
    <property type="match status" value="1"/>
</dbReference>
<dbReference type="GO" id="GO:0003700">
    <property type="term" value="F:DNA-binding transcription factor activity"/>
    <property type="evidence" value="ECO:0007669"/>
    <property type="project" value="TreeGrafter"/>
</dbReference>
<dbReference type="InterPro" id="IPR000843">
    <property type="entry name" value="HTH_LacI"/>
</dbReference>
<keyword evidence="1" id="KW-0805">Transcription regulation</keyword>
<dbReference type="HOGENOM" id="CLU_037628_6_4_11"/>
<evidence type="ECO:0000256" key="2">
    <source>
        <dbReference type="ARBA" id="ARBA00023125"/>
    </source>
</evidence>
<evidence type="ECO:0000256" key="3">
    <source>
        <dbReference type="ARBA" id="ARBA00023163"/>
    </source>
</evidence>
<dbReference type="SUPFAM" id="SSF47413">
    <property type="entry name" value="lambda repressor-like DNA-binding domains"/>
    <property type="match status" value="1"/>
</dbReference>
<evidence type="ECO:0000256" key="1">
    <source>
        <dbReference type="ARBA" id="ARBA00023015"/>
    </source>
</evidence>
<dbReference type="PANTHER" id="PTHR30146">
    <property type="entry name" value="LACI-RELATED TRANSCRIPTIONAL REPRESSOR"/>
    <property type="match status" value="1"/>
</dbReference>
<sequence length="338" mass="36377">MIASSIEDVAAAANVSTATVSRAIRGLPRVSPQTRARILAIATEMGYVASSAASGLATGRTRTIGVLAPYVSRWFFSRAIEGVDLVLQQNQYNLMLINLGGYGGGRERLFEHTMLRKQIDALVVLCLALLPSELEHLHLTEIPLIAVGGPVKGFHQVCIDDYQAAKLATQHLIELGHQRIAQVLGEDKNELNFEVPKLRDKAFEETLVNSGLRFRPEWEVDGEFTVAGGVSAARRLFDAPGEQPTAIFCASDEMALGVMMEAQRRGIRVPQDLSVIGIDNHEFSAAAGLTTVAQDPVEQGRLAAEMLLNELAGKADAVRSVAAPFQLVKRGSTAAPLA</sequence>
<dbReference type="InterPro" id="IPR046335">
    <property type="entry name" value="LacI/GalR-like_sensor"/>
</dbReference>
<dbReference type="SUPFAM" id="SSF53822">
    <property type="entry name" value="Periplasmic binding protein-like I"/>
    <property type="match status" value="1"/>
</dbReference>
<dbReference type="CDD" id="cd01392">
    <property type="entry name" value="HTH_LacI"/>
    <property type="match status" value="1"/>
</dbReference>
<reference evidence="5 6" key="1">
    <citation type="journal article" date="2015" name="Genome Announc.">
        <title>Complete Genome Sequencing of Protease-Producing Novel Arthrobacter sp. Strain IHBB 11108 Using PacBio Single-Molecule Real-Time Sequencing Technology.</title>
        <authorList>
            <person name="Kiran S."/>
            <person name="Swarnkar M.K."/>
            <person name="Pal M."/>
            <person name="Thakur R."/>
            <person name="Tewari R."/>
            <person name="Singh A.K."/>
            <person name="Gulati A."/>
        </authorList>
    </citation>
    <scope>NUCLEOTIDE SEQUENCE [LARGE SCALE GENOMIC DNA]</scope>
    <source>
        <strain evidence="5 6">IHBB 11108</strain>
    </source>
</reference>
<dbReference type="Gene3D" id="1.10.260.40">
    <property type="entry name" value="lambda repressor-like DNA-binding domains"/>
    <property type="match status" value="1"/>
</dbReference>
<dbReference type="PROSITE" id="PS00356">
    <property type="entry name" value="HTH_LACI_1"/>
    <property type="match status" value="1"/>
</dbReference>
<dbReference type="InterPro" id="IPR028082">
    <property type="entry name" value="Peripla_BP_I"/>
</dbReference>
<keyword evidence="3" id="KW-0804">Transcription</keyword>
<evidence type="ECO:0000313" key="5">
    <source>
        <dbReference type="EMBL" id="AJT42499.1"/>
    </source>
</evidence>
<accession>A0A0D4C1T6</accession>
<organism evidence="5 6">
    <name type="scientific">Psychromicrobium lacuslunae</name>
    <dbReference type="NCBI Taxonomy" id="1618207"/>
    <lineage>
        <taxon>Bacteria</taxon>
        <taxon>Bacillati</taxon>
        <taxon>Actinomycetota</taxon>
        <taxon>Actinomycetes</taxon>
        <taxon>Micrococcales</taxon>
        <taxon>Micrococcaceae</taxon>
        <taxon>Psychromicrobium</taxon>
    </lineage>
</organism>
<dbReference type="GO" id="GO:0000976">
    <property type="term" value="F:transcription cis-regulatory region binding"/>
    <property type="evidence" value="ECO:0007669"/>
    <property type="project" value="TreeGrafter"/>
</dbReference>
<name>A0A0D4C1T6_9MICC</name>
<dbReference type="PANTHER" id="PTHR30146:SF138">
    <property type="entry name" value="TRANSCRIPTIONAL REGULATORY PROTEIN"/>
    <property type="match status" value="1"/>
</dbReference>
<dbReference type="Gene3D" id="3.40.50.2300">
    <property type="match status" value="2"/>
</dbReference>
<feature type="domain" description="HTH lacI-type" evidence="4">
    <location>
        <begin position="4"/>
        <end position="58"/>
    </location>
</feature>
<gene>
    <name evidence="5" type="ORF">UM93_15170</name>
</gene>
<dbReference type="InterPro" id="IPR010982">
    <property type="entry name" value="Lambda_DNA-bd_dom_sf"/>
</dbReference>
<evidence type="ECO:0000259" key="4">
    <source>
        <dbReference type="PROSITE" id="PS50932"/>
    </source>
</evidence>